<evidence type="ECO:0000256" key="1">
    <source>
        <dbReference type="SAM" id="Phobius"/>
    </source>
</evidence>
<dbReference type="GO" id="GO:0045332">
    <property type="term" value="P:phospholipid translocation"/>
    <property type="evidence" value="ECO:0007669"/>
    <property type="project" value="TreeGrafter"/>
</dbReference>
<keyword evidence="1" id="KW-1133">Transmembrane helix</keyword>
<dbReference type="PANTHER" id="PTHR24092">
    <property type="entry name" value="PROBABLE PHOSPHOLIPID-TRANSPORTING ATPASE"/>
    <property type="match status" value="1"/>
</dbReference>
<dbReference type="GO" id="GO:0005802">
    <property type="term" value="C:trans-Golgi network"/>
    <property type="evidence" value="ECO:0007669"/>
    <property type="project" value="TreeGrafter"/>
</dbReference>
<accession>A0A5E4QJ07</accession>
<dbReference type="Pfam" id="PF16209">
    <property type="entry name" value="PhoLip_ATPase_N"/>
    <property type="match status" value="1"/>
</dbReference>
<gene>
    <name evidence="4" type="ORF">LSINAPIS_LOCUS8825</name>
</gene>
<dbReference type="GO" id="GO:0005886">
    <property type="term" value="C:plasma membrane"/>
    <property type="evidence" value="ECO:0007669"/>
    <property type="project" value="TreeGrafter"/>
</dbReference>
<dbReference type="InterPro" id="IPR023298">
    <property type="entry name" value="ATPase_P-typ_TM_dom_sf"/>
</dbReference>
<dbReference type="GO" id="GO:0005768">
    <property type="term" value="C:endosome"/>
    <property type="evidence" value="ECO:0007669"/>
    <property type="project" value="TreeGrafter"/>
</dbReference>
<feature type="domain" description="P-type ATPase N-terminal" evidence="3">
    <location>
        <begin position="42"/>
        <end position="97"/>
    </location>
</feature>
<dbReference type="AlphaFoldDB" id="A0A5E4QJ07"/>
<keyword evidence="5" id="KW-1185">Reference proteome</keyword>
<protein>
    <submittedName>
        <fullName evidence="4">Uncharacterized protein</fullName>
    </submittedName>
</protein>
<dbReference type="PANTHER" id="PTHR24092:SF5">
    <property type="entry name" value="PHOSPHOLIPID-TRANSPORTING ATPASE"/>
    <property type="match status" value="1"/>
</dbReference>
<dbReference type="EMBL" id="FZQP02003222">
    <property type="protein sequence ID" value="VVC97583.1"/>
    <property type="molecule type" value="Genomic_DNA"/>
</dbReference>
<organism evidence="4 5">
    <name type="scientific">Leptidea sinapis</name>
    <dbReference type="NCBI Taxonomy" id="189913"/>
    <lineage>
        <taxon>Eukaryota</taxon>
        <taxon>Metazoa</taxon>
        <taxon>Ecdysozoa</taxon>
        <taxon>Arthropoda</taxon>
        <taxon>Hexapoda</taxon>
        <taxon>Insecta</taxon>
        <taxon>Pterygota</taxon>
        <taxon>Neoptera</taxon>
        <taxon>Endopterygota</taxon>
        <taxon>Lepidoptera</taxon>
        <taxon>Glossata</taxon>
        <taxon>Ditrysia</taxon>
        <taxon>Papilionoidea</taxon>
        <taxon>Pieridae</taxon>
        <taxon>Dismorphiinae</taxon>
        <taxon>Leptidea</taxon>
    </lineage>
</organism>
<keyword evidence="1" id="KW-0812">Transmembrane</keyword>
<dbReference type="Proteomes" id="UP000324832">
    <property type="component" value="Unassembled WGS sequence"/>
</dbReference>
<evidence type="ECO:0000313" key="5">
    <source>
        <dbReference type="Proteomes" id="UP000324832"/>
    </source>
</evidence>
<dbReference type="GO" id="GO:0006890">
    <property type="term" value="P:retrograde vesicle-mediated transport, Golgi to endoplasmic reticulum"/>
    <property type="evidence" value="ECO:0007669"/>
    <property type="project" value="TreeGrafter"/>
</dbReference>
<feature type="domain" description="P-type ATPase A" evidence="2">
    <location>
        <begin position="135"/>
        <end position="262"/>
    </location>
</feature>
<dbReference type="GO" id="GO:0006897">
    <property type="term" value="P:endocytosis"/>
    <property type="evidence" value="ECO:0007669"/>
    <property type="project" value="TreeGrafter"/>
</dbReference>
<reference evidence="4 5" key="1">
    <citation type="submission" date="2017-07" db="EMBL/GenBank/DDBJ databases">
        <authorList>
            <person name="Talla V."/>
            <person name="Backstrom N."/>
        </authorList>
    </citation>
    <scope>NUCLEOTIDE SEQUENCE [LARGE SCALE GENOMIC DNA]</scope>
</reference>
<feature type="transmembrane region" description="Helical" evidence="1">
    <location>
        <begin position="94"/>
        <end position="113"/>
    </location>
</feature>
<dbReference type="InterPro" id="IPR032631">
    <property type="entry name" value="P-type_ATPase_N"/>
</dbReference>
<dbReference type="Gene3D" id="2.70.150.10">
    <property type="entry name" value="Calcium-transporting ATPase, cytoplasmic transduction domain A"/>
    <property type="match status" value="1"/>
</dbReference>
<name>A0A5E4QJ07_9NEOP</name>
<dbReference type="InterPro" id="IPR008250">
    <property type="entry name" value="ATPase_P-typ_transduc_dom_A_sf"/>
</dbReference>
<sequence length="267" mass="31020">METTPLLTRPNKKSFWSRINLGWFRRRELTSRVIYLGQLPDEEFPENYVCNQKYNIITFLPLVLYEQFKFFLNLYFLVMALSQFIPSIRIGYLYTYWGPLGFVLAVTLFREAIDDFRRYRIILDTPSDGYRPFHKESVSASKLRVGDIVMLHKGQRVPADMILLRTNETMGTVFIRTDQLDGEIDWKLRIPLSLTQKLPTDAHLLDMNAKIFVEKPEKDIHSFIGTCIRMDEEESDSLDIENTLWSGCVVASGQATGLVIYTVRLGV</sequence>
<dbReference type="GO" id="GO:0140326">
    <property type="term" value="F:ATPase-coupled intramembrane lipid transporter activity"/>
    <property type="evidence" value="ECO:0007669"/>
    <property type="project" value="TreeGrafter"/>
</dbReference>
<dbReference type="InterPro" id="IPR059000">
    <property type="entry name" value="ATPase_P-type_domA"/>
</dbReference>
<keyword evidence="1" id="KW-0472">Membrane</keyword>
<evidence type="ECO:0000259" key="2">
    <source>
        <dbReference type="Pfam" id="PF00122"/>
    </source>
</evidence>
<dbReference type="SUPFAM" id="SSF81665">
    <property type="entry name" value="Calcium ATPase, transmembrane domain M"/>
    <property type="match status" value="1"/>
</dbReference>
<dbReference type="Pfam" id="PF00122">
    <property type="entry name" value="E1-E2_ATPase"/>
    <property type="match status" value="1"/>
</dbReference>
<evidence type="ECO:0000313" key="4">
    <source>
        <dbReference type="EMBL" id="VVC97583.1"/>
    </source>
</evidence>
<dbReference type="SUPFAM" id="SSF81653">
    <property type="entry name" value="Calcium ATPase, transduction domain A"/>
    <property type="match status" value="1"/>
</dbReference>
<proteinExistence type="predicted"/>
<evidence type="ECO:0000259" key="3">
    <source>
        <dbReference type="Pfam" id="PF16209"/>
    </source>
</evidence>